<accession>A0ABX7I5X7</accession>
<evidence type="ECO:0000313" key="1">
    <source>
        <dbReference type="EMBL" id="QRR01502.1"/>
    </source>
</evidence>
<evidence type="ECO:0000313" key="2">
    <source>
        <dbReference type="Proteomes" id="UP000612680"/>
    </source>
</evidence>
<reference evidence="1 2" key="1">
    <citation type="submission" date="2020-06" db="EMBL/GenBank/DDBJ databases">
        <title>Dyadobacter sandarakinus sp. nov., isolated from the soil of the Arctic Yellow River Station.</title>
        <authorList>
            <person name="Zhang Y."/>
            <person name="Peng F."/>
        </authorList>
    </citation>
    <scope>NUCLEOTIDE SEQUENCE [LARGE SCALE GENOMIC DNA]</scope>
    <source>
        <strain evidence="1 2">Q3-56</strain>
    </source>
</reference>
<organism evidence="1 2">
    <name type="scientific">Dyadobacter sandarakinus</name>
    <dbReference type="NCBI Taxonomy" id="2747268"/>
    <lineage>
        <taxon>Bacteria</taxon>
        <taxon>Pseudomonadati</taxon>
        <taxon>Bacteroidota</taxon>
        <taxon>Cytophagia</taxon>
        <taxon>Cytophagales</taxon>
        <taxon>Spirosomataceae</taxon>
        <taxon>Dyadobacter</taxon>
    </lineage>
</organism>
<gene>
    <name evidence="1" type="ORF">HWI92_11595</name>
</gene>
<dbReference type="Proteomes" id="UP000612680">
    <property type="component" value="Chromosome"/>
</dbReference>
<keyword evidence="2" id="KW-1185">Reference proteome</keyword>
<evidence type="ECO:0008006" key="3">
    <source>
        <dbReference type="Google" id="ProtNLM"/>
    </source>
</evidence>
<dbReference type="EMBL" id="CP056775">
    <property type="protein sequence ID" value="QRR01502.1"/>
    <property type="molecule type" value="Genomic_DNA"/>
</dbReference>
<proteinExistence type="predicted"/>
<name>A0ABX7I5X7_9BACT</name>
<sequence length="305" mass="35259">MKIYLRGTFLLDLRDDASIEFCPFDSLTSKDGCKLSYYIETGSFEVKRSIDGDQKWIEYLQDKDVLLAKNSQHDSVIASLKSFMILFIEHIKYFFGVEEIDEFLSTKETFEWSIDQTSWQTIPDRRETMWVGTGKMYSVDGTFTSWIPWLLENNIRPFFAFHHLHKALSEDDTRHKWINATIAAELAFKEFLSTLDPKTSALIINVPSPPLKKLYKDVLKEYTGFESPMANALEKGSATRNSLVHKTNFARPGLYDTNVYVAQVQVAIFHLYTCLYPDNDFFLGLLNDADSKLAQIIWEKRAFTS</sequence>
<protein>
    <recommendedName>
        <fullName evidence="3">ApeA N-terminal domain-containing protein</fullName>
    </recommendedName>
</protein>
<dbReference type="RefSeq" id="WP_204663903.1">
    <property type="nucleotide sequence ID" value="NZ_CP056775.1"/>
</dbReference>